<dbReference type="OrthoDB" id="9810066at2"/>
<evidence type="ECO:0000256" key="3">
    <source>
        <dbReference type="ARBA" id="ARBA00022490"/>
    </source>
</evidence>
<keyword evidence="4 7" id="KW-0489">Methyltransferase</keyword>
<name>A0A1T4LGX5_9BACT</name>
<gene>
    <name evidence="7" type="primary">pcm</name>
    <name evidence="8" type="ORF">SAMN02745119_00888</name>
</gene>
<reference evidence="9" key="1">
    <citation type="submission" date="2017-02" db="EMBL/GenBank/DDBJ databases">
        <authorList>
            <person name="Varghese N."/>
            <person name="Submissions S."/>
        </authorList>
    </citation>
    <scope>NUCLEOTIDE SEQUENCE [LARGE SCALE GENOMIC DNA]</scope>
    <source>
        <strain evidence="9">ATCC BAA-34</strain>
    </source>
</reference>
<dbReference type="Gene3D" id="3.40.50.150">
    <property type="entry name" value="Vaccinia Virus protein VP39"/>
    <property type="match status" value="1"/>
</dbReference>
<evidence type="ECO:0000256" key="4">
    <source>
        <dbReference type="ARBA" id="ARBA00022603"/>
    </source>
</evidence>
<keyword evidence="5 7" id="KW-0808">Transferase</keyword>
<accession>A0A1T4LGX5</accession>
<comment type="catalytic activity">
    <reaction evidence="7">
        <text>[protein]-L-isoaspartate + S-adenosyl-L-methionine = [protein]-L-isoaspartate alpha-methyl ester + S-adenosyl-L-homocysteine</text>
        <dbReference type="Rhea" id="RHEA:12705"/>
        <dbReference type="Rhea" id="RHEA-COMP:12143"/>
        <dbReference type="Rhea" id="RHEA-COMP:12144"/>
        <dbReference type="ChEBI" id="CHEBI:57856"/>
        <dbReference type="ChEBI" id="CHEBI:59789"/>
        <dbReference type="ChEBI" id="CHEBI:90596"/>
        <dbReference type="ChEBI" id="CHEBI:90598"/>
        <dbReference type="EC" id="2.1.1.77"/>
    </reaction>
</comment>
<dbReference type="STRING" id="115783.SAMN02745119_00888"/>
<dbReference type="FunFam" id="3.40.50.150:FF:000010">
    <property type="entry name" value="Protein-L-isoaspartate O-methyltransferase"/>
    <property type="match status" value="1"/>
</dbReference>
<evidence type="ECO:0000256" key="2">
    <source>
        <dbReference type="ARBA" id="ARBA00005369"/>
    </source>
</evidence>
<feature type="active site" evidence="7">
    <location>
        <position position="62"/>
    </location>
</feature>
<dbReference type="GO" id="GO:0032259">
    <property type="term" value="P:methylation"/>
    <property type="evidence" value="ECO:0007669"/>
    <property type="project" value="UniProtKB-KW"/>
</dbReference>
<comment type="function">
    <text evidence="7">Catalyzes the methyl esterification of L-isoaspartyl residues in peptides and proteins that result from spontaneous decomposition of normal L-aspartyl and L-asparaginyl residues. It plays a role in the repair and/or degradation of damaged proteins.</text>
</comment>
<dbReference type="NCBIfam" id="NF001453">
    <property type="entry name" value="PRK00312.1"/>
    <property type="match status" value="1"/>
</dbReference>
<dbReference type="CDD" id="cd02440">
    <property type="entry name" value="AdoMet_MTases"/>
    <property type="match status" value="1"/>
</dbReference>
<dbReference type="Proteomes" id="UP000190102">
    <property type="component" value="Unassembled WGS sequence"/>
</dbReference>
<evidence type="ECO:0000256" key="6">
    <source>
        <dbReference type="ARBA" id="ARBA00022691"/>
    </source>
</evidence>
<organism evidence="8 9">
    <name type="scientific">Trichlorobacter thiogenes</name>
    <dbReference type="NCBI Taxonomy" id="115783"/>
    <lineage>
        <taxon>Bacteria</taxon>
        <taxon>Pseudomonadati</taxon>
        <taxon>Thermodesulfobacteriota</taxon>
        <taxon>Desulfuromonadia</taxon>
        <taxon>Geobacterales</taxon>
        <taxon>Geobacteraceae</taxon>
        <taxon>Trichlorobacter</taxon>
    </lineage>
</organism>
<dbReference type="EMBL" id="FUWR01000003">
    <property type="protein sequence ID" value="SJZ53694.1"/>
    <property type="molecule type" value="Genomic_DNA"/>
</dbReference>
<comment type="similarity">
    <text evidence="2 7">Belongs to the methyltransferase superfamily. L-isoaspartyl/D-aspartyl protein methyltransferase family.</text>
</comment>
<evidence type="ECO:0000256" key="5">
    <source>
        <dbReference type="ARBA" id="ARBA00022679"/>
    </source>
</evidence>
<keyword evidence="6 7" id="KW-0949">S-adenosyl-L-methionine</keyword>
<evidence type="ECO:0000256" key="1">
    <source>
        <dbReference type="ARBA" id="ARBA00004496"/>
    </source>
</evidence>
<evidence type="ECO:0000313" key="9">
    <source>
        <dbReference type="Proteomes" id="UP000190102"/>
    </source>
</evidence>
<keyword evidence="9" id="KW-1185">Reference proteome</keyword>
<dbReference type="InterPro" id="IPR029063">
    <property type="entry name" value="SAM-dependent_MTases_sf"/>
</dbReference>
<dbReference type="AlphaFoldDB" id="A0A1T4LGX5"/>
<evidence type="ECO:0000313" key="8">
    <source>
        <dbReference type="EMBL" id="SJZ53694.1"/>
    </source>
</evidence>
<dbReference type="PROSITE" id="PS01279">
    <property type="entry name" value="PCMT"/>
    <property type="match status" value="1"/>
</dbReference>
<dbReference type="PANTHER" id="PTHR11579:SF0">
    <property type="entry name" value="PROTEIN-L-ISOASPARTATE(D-ASPARTATE) O-METHYLTRANSFERASE"/>
    <property type="match status" value="1"/>
</dbReference>
<evidence type="ECO:0000256" key="7">
    <source>
        <dbReference type="HAMAP-Rule" id="MF_00090"/>
    </source>
</evidence>
<sequence>MVNFEIARKRMVQEQLVGRGITTPRLLDVFQKVPRHLFVQEAMAVQAYSDGPLPIGEKQTISQPYIVALMTDLLELTSKDHVLEIGTGSGYQTAILASLVRRVWTIERIRPLAMQARKVLDTLHLLNVNIKVGDGTLGWPEEGPFDAILVTAGAPAIPETLAAQLVPGGRLVIPVGDEANQTLLRIRKAADGTLSQETGIGCRFVPLIGQQGWQLNS</sequence>
<keyword evidence="3 7" id="KW-0963">Cytoplasm</keyword>
<comment type="subcellular location">
    <subcellularLocation>
        <location evidence="1 7">Cytoplasm</location>
    </subcellularLocation>
</comment>
<dbReference type="GO" id="GO:0005737">
    <property type="term" value="C:cytoplasm"/>
    <property type="evidence" value="ECO:0007669"/>
    <property type="project" value="UniProtKB-SubCell"/>
</dbReference>
<dbReference type="Pfam" id="PF01135">
    <property type="entry name" value="PCMT"/>
    <property type="match status" value="1"/>
</dbReference>
<dbReference type="SUPFAM" id="SSF53335">
    <property type="entry name" value="S-adenosyl-L-methionine-dependent methyltransferases"/>
    <property type="match status" value="1"/>
</dbReference>
<proteinExistence type="inferred from homology"/>
<dbReference type="GO" id="GO:0004719">
    <property type="term" value="F:protein-L-isoaspartate (D-aspartate) O-methyltransferase activity"/>
    <property type="evidence" value="ECO:0007669"/>
    <property type="project" value="UniProtKB-UniRule"/>
</dbReference>
<dbReference type="NCBIfam" id="TIGR00080">
    <property type="entry name" value="pimt"/>
    <property type="match status" value="1"/>
</dbReference>
<protein>
    <recommendedName>
        <fullName evidence="7">Protein-L-isoaspartate O-methyltransferase</fullName>
        <ecNumber evidence="7">2.1.1.77</ecNumber>
    </recommendedName>
    <alternativeName>
        <fullName evidence="7">L-isoaspartyl protein carboxyl methyltransferase</fullName>
    </alternativeName>
    <alternativeName>
        <fullName evidence="7">Protein L-isoaspartyl methyltransferase</fullName>
    </alternativeName>
    <alternativeName>
        <fullName evidence="7">Protein-beta-aspartate methyltransferase</fullName>
        <shortName evidence="7">PIMT</shortName>
    </alternativeName>
</protein>
<dbReference type="InterPro" id="IPR000682">
    <property type="entry name" value="PCMT"/>
</dbReference>
<dbReference type="GO" id="GO:0030091">
    <property type="term" value="P:protein repair"/>
    <property type="evidence" value="ECO:0007669"/>
    <property type="project" value="UniProtKB-UniRule"/>
</dbReference>
<dbReference type="HAMAP" id="MF_00090">
    <property type="entry name" value="PIMT"/>
    <property type="match status" value="1"/>
</dbReference>
<dbReference type="EC" id="2.1.1.77" evidence="7"/>
<dbReference type="PANTHER" id="PTHR11579">
    <property type="entry name" value="PROTEIN-L-ISOASPARTATE O-METHYLTRANSFERASE"/>
    <property type="match status" value="1"/>
</dbReference>